<protein>
    <submittedName>
        <fullName evidence="2">Uncharacterized protein</fullName>
    </submittedName>
</protein>
<evidence type="ECO:0000313" key="3">
    <source>
        <dbReference type="Proteomes" id="UP001279734"/>
    </source>
</evidence>
<organism evidence="2 3">
    <name type="scientific">Nepenthes gracilis</name>
    <name type="common">Slender pitcher plant</name>
    <dbReference type="NCBI Taxonomy" id="150966"/>
    <lineage>
        <taxon>Eukaryota</taxon>
        <taxon>Viridiplantae</taxon>
        <taxon>Streptophyta</taxon>
        <taxon>Embryophyta</taxon>
        <taxon>Tracheophyta</taxon>
        <taxon>Spermatophyta</taxon>
        <taxon>Magnoliopsida</taxon>
        <taxon>eudicotyledons</taxon>
        <taxon>Gunneridae</taxon>
        <taxon>Pentapetalae</taxon>
        <taxon>Caryophyllales</taxon>
        <taxon>Nepenthaceae</taxon>
        <taxon>Nepenthes</taxon>
    </lineage>
</organism>
<dbReference type="Proteomes" id="UP001279734">
    <property type="component" value="Unassembled WGS sequence"/>
</dbReference>
<dbReference type="EMBL" id="BSYO01000006">
    <property type="protein sequence ID" value="GMH06113.1"/>
    <property type="molecule type" value="Genomic_DNA"/>
</dbReference>
<evidence type="ECO:0000256" key="1">
    <source>
        <dbReference type="SAM" id="MobiDB-lite"/>
    </source>
</evidence>
<keyword evidence="3" id="KW-1185">Reference proteome</keyword>
<feature type="compositionally biased region" description="Polar residues" evidence="1">
    <location>
        <begin position="1"/>
        <end position="10"/>
    </location>
</feature>
<dbReference type="AlphaFoldDB" id="A0AAD3S7Y5"/>
<gene>
    <name evidence="2" type="ORF">Nepgr_007953</name>
</gene>
<accession>A0AAD3S7Y5</accession>
<sequence length="89" mass="9746">MGSSADNGPTSVVDKGLNHLDSHESNRHNRALNCEHRVSGSPSGVAGFLKHPRRTLFRPHPTGVESQASPSINCWEIGIHRGVWKAREL</sequence>
<evidence type="ECO:0000313" key="2">
    <source>
        <dbReference type="EMBL" id="GMH06113.1"/>
    </source>
</evidence>
<feature type="region of interest" description="Disordered" evidence="1">
    <location>
        <begin position="1"/>
        <end position="28"/>
    </location>
</feature>
<comment type="caution">
    <text evidence="2">The sequence shown here is derived from an EMBL/GenBank/DDBJ whole genome shotgun (WGS) entry which is preliminary data.</text>
</comment>
<proteinExistence type="predicted"/>
<name>A0AAD3S7Y5_NEPGR</name>
<reference evidence="2" key="1">
    <citation type="submission" date="2023-05" db="EMBL/GenBank/DDBJ databases">
        <title>Nepenthes gracilis genome sequencing.</title>
        <authorList>
            <person name="Fukushima K."/>
        </authorList>
    </citation>
    <scope>NUCLEOTIDE SEQUENCE</scope>
    <source>
        <strain evidence="2">SING2019-196</strain>
    </source>
</reference>
<feature type="compositionally biased region" description="Basic and acidic residues" evidence="1">
    <location>
        <begin position="16"/>
        <end position="28"/>
    </location>
</feature>